<evidence type="ECO:0000259" key="1">
    <source>
        <dbReference type="PROSITE" id="PS51819"/>
    </source>
</evidence>
<dbReference type="EMBL" id="JACAQB010000007">
    <property type="protein sequence ID" value="NWB97145.1"/>
    <property type="molecule type" value="Genomic_DNA"/>
</dbReference>
<dbReference type="InterPro" id="IPR037523">
    <property type="entry name" value="VOC_core"/>
</dbReference>
<name>A0A7Y7XC55_9PSED</name>
<dbReference type="PANTHER" id="PTHR46142:SF3">
    <property type="entry name" value="F18B13.24 PROTEIN"/>
    <property type="match status" value="1"/>
</dbReference>
<gene>
    <name evidence="2" type="ORF">HX882_14690</name>
</gene>
<comment type="caution">
    <text evidence="2">The sequence shown here is derived from an EMBL/GenBank/DDBJ whole genome shotgun (WGS) entry which is preliminary data.</text>
</comment>
<dbReference type="Pfam" id="PF00903">
    <property type="entry name" value="Glyoxalase"/>
    <property type="match status" value="1"/>
</dbReference>
<dbReference type="Gene3D" id="3.10.180.10">
    <property type="entry name" value="2,3-Dihydroxybiphenyl 1,2-Dioxygenase, domain 1"/>
    <property type="match status" value="1"/>
</dbReference>
<accession>A0A7Y7XC55</accession>
<reference evidence="2 3" key="1">
    <citation type="submission" date="2020-04" db="EMBL/GenBank/DDBJ databases">
        <title>Molecular characterization of pseudomonads from Agaricus bisporus reveal novel blotch 2 pathogens in Western Europe.</title>
        <authorList>
            <person name="Taparia T."/>
            <person name="Krijger M."/>
            <person name="Haynes E."/>
            <person name="Elpinstone J.G."/>
            <person name="Noble R."/>
            <person name="Van Der Wolf J."/>
        </authorList>
    </citation>
    <scope>NUCLEOTIDE SEQUENCE [LARGE SCALE GENOMIC DNA]</scope>
    <source>
        <strain evidence="2 3">H7001</strain>
    </source>
</reference>
<organism evidence="2 3">
    <name type="scientific">Pseudomonas gingeri</name>
    <dbReference type="NCBI Taxonomy" id="117681"/>
    <lineage>
        <taxon>Bacteria</taxon>
        <taxon>Pseudomonadati</taxon>
        <taxon>Pseudomonadota</taxon>
        <taxon>Gammaproteobacteria</taxon>
        <taxon>Pseudomonadales</taxon>
        <taxon>Pseudomonadaceae</taxon>
        <taxon>Pseudomonas</taxon>
    </lineage>
</organism>
<dbReference type="InterPro" id="IPR004360">
    <property type="entry name" value="Glyas_Fos-R_dOase_dom"/>
</dbReference>
<dbReference type="PANTHER" id="PTHR46142">
    <property type="match status" value="1"/>
</dbReference>
<dbReference type="SUPFAM" id="SSF54593">
    <property type="entry name" value="Glyoxalase/Bleomycin resistance protein/Dihydroxybiphenyl dioxygenase"/>
    <property type="match status" value="1"/>
</dbReference>
<proteinExistence type="predicted"/>
<dbReference type="AlphaFoldDB" id="A0A7Y7XC55"/>
<feature type="domain" description="VOC" evidence="1">
    <location>
        <begin position="2"/>
        <end position="122"/>
    </location>
</feature>
<dbReference type="RefSeq" id="WP_177102753.1">
    <property type="nucleotide sequence ID" value="NZ_JACAOS010000022.1"/>
</dbReference>
<protein>
    <submittedName>
        <fullName evidence="2">VOC family protein</fullName>
    </submittedName>
</protein>
<sequence>MHLDHANIVTPDLDRTVRFFTDVLGFTTGPRPDFRVPGYWLYSAGRPVIHLTQATLTLPAGKMSPRIDHIAVRVADLDEWTALLGRLKSHNIEYQLNARNDGNDTQLWVALAAGVTIEIIVANETL</sequence>
<dbReference type="PROSITE" id="PS51819">
    <property type="entry name" value="VOC"/>
    <property type="match status" value="1"/>
</dbReference>
<evidence type="ECO:0000313" key="2">
    <source>
        <dbReference type="EMBL" id="NWB97145.1"/>
    </source>
</evidence>
<dbReference type="Proteomes" id="UP000539985">
    <property type="component" value="Unassembled WGS sequence"/>
</dbReference>
<evidence type="ECO:0000313" key="3">
    <source>
        <dbReference type="Proteomes" id="UP000539985"/>
    </source>
</evidence>
<dbReference type="InterPro" id="IPR029068">
    <property type="entry name" value="Glyas_Bleomycin-R_OHBP_Dase"/>
</dbReference>